<dbReference type="InterPro" id="IPR014284">
    <property type="entry name" value="RNA_pol_sigma-70_dom"/>
</dbReference>
<dbReference type="InterPro" id="IPR039425">
    <property type="entry name" value="RNA_pol_sigma-70-like"/>
</dbReference>
<evidence type="ECO:0000259" key="6">
    <source>
        <dbReference type="Pfam" id="PF04542"/>
    </source>
</evidence>
<dbReference type="RefSeq" id="WP_369262649.1">
    <property type="nucleotide sequence ID" value="NZ_CP163440.1"/>
</dbReference>
<evidence type="ECO:0000256" key="5">
    <source>
        <dbReference type="SAM" id="MobiDB-lite"/>
    </source>
</evidence>
<organism evidence="7">
    <name type="scientific">Streptomyces sp. R35</name>
    <dbReference type="NCBI Taxonomy" id="3238630"/>
    <lineage>
        <taxon>Bacteria</taxon>
        <taxon>Bacillati</taxon>
        <taxon>Actinomycetota</taxon>
        <taxon>Actinomycetes</taxon>
        <taxon>Kitasatosporales</taxon>
        <taxon>Streptomycetaceae</taxon>
        <taxon>Streptomyces</taxon>
    </lineage>
</organism>
<proteinExistence type="predicted"/>
<name>A0AB39SF23_9ACTN</name>
<keyword evidence="2" id="KW-0731">Sigma factor</keyword>
<evidence type="ECO:0000256" key="1">
    <source>
        <dbReference type="ARBA" id="ARBA00023015"/>
    </source>
</evidence>
<dbReference type="NCBIfam" id="TIGR02937">
    <property type="entry name" value="sigma70-ECF"/>
    <property type="match status" value="1"/>
</dbReference>
<keyword evidence="3" id="KW-0238">DNA-binding</keyword>
<dbReference type="SUPFAM" id="SSF88946">
    <property type="entry name" value="Sigma2 domain of RNA polymerase sigma factors"/>
    <property type="match status" value="1"/>
</dbReference>
<feature type="compositionally biased region" description="Low complexity" evidence="5">
    <location>
        <begin position="321"/>
        <end position="344"/>
    </location>
</feature>
<dbReference type="PANTHER" id="PTHR43133:SF8">
    <property type="entry name" value="RNA POLYMERASE SIGMA FACTOR HI_1459-RELATED"/>
    <property type="match status" value="1"/>
</dbReference>
<feature type="region of interest" description="Disordered" evidence="5">
    <location>
        <begin position="312"/>
        <end position="363"/>
    </location>
</feature>
<gene>
    <name evidence="7" type="ORF">AB5J50_35870</name>
</gene>
<dbReference type="EMBL" id="CP163440">
    <property type="protein sequence ID" value="XDQ65800.1"/>
    <property type="molecule type" value="Genomic_DNA"/>
</dbReference>
<dbReference type="InterPro" id="IPR007627">
    <property type="entry name" value="RNA_pol_sigma70_r2"/>
</dbReference>
<evidence type="ECO:0000313" key="7">
    <source>
        <dbReference type="EMBL" id="XDQ65800.1"/>
    </source>
</evidence>
<evidence type="ECO:0000256" key="4">
    <source>
        <dbReference type="ARBA" id="ARBA00023163"/>
    </source>
</evidence>
<evidence type="ECO:0000256" key="2">
    <source>
        <dbReference type="ARBA" id="ARBA00023082"/>
    </source>
</evidence>
<dbReference type="PANTHER" id="PTHR43133">
    <property type="entry name" value="RNA POLYMERASE ECF-TYPE SIGMA FACTO"/>
    <property type="match status" value="1"/>
</dbReference>
<dbReference type="GO" id="GO:0003677">
    <property type="term" value="F:DNA binding"/>
    <property type="evidence" value="ECO:0007669"/>
    <property type="project" value="UniProtKB-KW"/>
</dbReference>
<accession>A0AB39SF23</accession>
<feature type="domain" description="RNA polymerase sigma-70 region 2" evidence="6">
    <location>
        <begin position="41"/>
        <end position="107"/>
    </location>
</feature>
<dbReference type="Pfam" id="PF04542">
    <property type="entry name" value="Sigma70_r2"/>
    <property type="match status" value="1"/>
</dbReference>
<keyword evidence="1" id="KW-0805">Transcription regulation</keyword>
<evidence type="ECO:0000256" key="3">
    <source>
        <dbReference type="ARBA" id="ARBA00023125"/>
    </source>
</evidence>
<reference evidence="7" key="1">
    <citation type="submission" date="2024-07" db="EMBL/GenBank/DDBJ databases">
        <authorList>
            <person name="Yu S.T."/>
        </authorList>
    </citation>
    <scope>NUCLEOTIDE SEQUENCE</scope>
    <source>
        <strain evidence="7">R35</strain>
    </source>
</reference>
<dbReference type="GO" id="GO:0016987">
    <property type="term" value="F:sigma factor activity"/>
    <property type="evidence" value="ECO:0007669"/>
    <property type="project" value="UniProtKB-KW"/>
</dbReference>
<dbReference type="InterPro" id="IPR013325">
    <property type="entry name" value="RNA_pol_sigma_r2"/>
</dbReference>
<keyword evidence="4" id="KW-0804">Transcription</keyword>
<protein>
    <submittedName>
        <fullName evidence="7">RNA polymerase sigma factor</fullName>
    </submittedName>
</protein>
<feature type="region of interest" description="Disordered" evidence="5">
    <location>
        <begin position="540"/>
        <end position="571"/>
    </location>
</feature>
<sequence length="571" mass="61374">MAEKVRSEGEVTMERTYVDGREWRSTIAAAQAGDRRALDELVAGWLPLVYNIVGRALNGHADVDDVVQETMLRAVDNLGSLRDPDSFRSWLVAIAMRQIRDRARRRTSETLDDGAGEQAADFAELTVLRLQLEGQRREVAEAVRWLDDEDRQLLSLWWLEVAGELTRRELAAAVGISRQHAAVRVQRMKERLETARGIVRALDSSCPDLPEVTARWSGRPDSVWRKRLARHIRGCASCSGAREAVVPAERLLVGIALVPVPVGFTLSLALGGKTAAAATGVGWSAKVISALTKPAVAVTAGATIVAGGAYVVTRPPDRPPARAAVAPTAASTARPPTLTPSATPSPSPTKTKKEAKKPKATTQPYGTVVDAVDSVPAATALPAALPRRAEKGITATGAPATGMTHRGETVTLTGQGYFRILWQILPGERPGSVVMPTWTGLRGKLFHVASGGGHRMDDVQPGSTDGTTWMGGPATGMSVLPSGTQQMWQDEYFWIDGTVTLHQNERGADYNLFVSTSAWDKVTEDIRTGPAQGAIRYGLVRDNGEDTAPVPQYLTRSTPTDPATVAQRSRV</sequence>
<dbReference type="Gene3D" id="1.10.1740.10">
    <property type="match status" value="1"/>
</dbReference>
<dbReference type="GO" id="GO:0006352">
    <property type="term" value="P:DNA-templated transcription initiation"/>
    <property type="evidence" value="ECO:0007669"/>
    <property type="project" value="InterPro"/>
</dbReference>
<dbReference type="AlphaFoldDB" id="A0AB39SF23"/>